<gene>
    <name evidence="2" type="ORF">A2531_02600</name>
</gene>
<evidence type="ECO:0000313" key="3">
    <source>
        <dbReference type="Proteomes" id="UP000177579"/>
    </source>
</evidence>
<sequence length="99" mass="11588">MFETSRDILNIVIAISVAGVAFFVCWLLFYFVMTTKQTFTIIREMRDRFRKVDEFASSFKQKLDHSSAYLLLIGEGVKKLVEIAKDYKEGKPKKKRKNN</sequence>
<keyword evidence="1" id="KW-0472">Membrane</keyword>
<keyword evidence="1" id="KW-1133">Transmembrane helix</keyword>
<evidence type="ECO:0000313" key="2">
    <source>
        <dbReference type="EMBL" id="OGF41557.1"/>
    </source>
</evidence>
<name>A0A1F5TRY9_9BACT</name>
<accession>A0A1F5TRY9</accession>
<dbReference type="Proteomes" id="UP000177579">
    <property type="component" value="Unassembled WGS sequence"/>
</dbReference>
<dbReference type="EMBL" id="MFGO01000008">
    <property type="protein sequence ID" value="OGF41557.1"/>
    <property type="molecule type" value="Genomic_DNA"/>
</dbReference>
<protein>
    <submittedName>
        <fullName evidence="2">Uncharacterized protein</fullName>
    </submittedName>
</protein>
<reference evidence="2 3" key="1">
    <citation type="journal article" date="2016" name="Nat. Commun.">
        <title>Thousands of microbial genomes shed light on interconnected biogeochemical processes in an aquifer system.</title>
        <authorList>
            <person name="Anantharaman K."/>
            <person name="Brown C.T."/>
            <person name="Hug L.A."/>
            <person name="Sharon I."/>
            <person name="Castelle C.J."/>
            <person name="Probst A.J."/>
            <person name="Thomas B.C."/>
            <person name="Singh A."/>
            <person name="Wilkins M.J."/>
            <person name="Karaoz U."/>
            <person name="Brodie E.L."/>
            <person name="Williams K.H."/>
            <person name="Hubbard S.S."/>
            <person name="Banfield J.F."/>
        </authorList>
    </citation>
    <scope>NUCLEOTIDE SEQUENCE [LARGE SCALE GENOMIC DNA]</scope>
</reference>
<feature type="transmembrane region" description="Helical" evidence="1">
    <location>
        <begin position="12"/>
        <end position="33"/>
    </location>
</feature>
<organism evidence="2 3">
    <name type="scientific">Candidatus Falkowbacteria bacterium RIFOXYD2_FULL_34_120</name>
    <dbReference type="NCBI Taxonomy" id="1798007"/>
    <lineage>
        <taxon>Bacteria</taxon>
        <taxon>Candidatus Falkowiibacteriota</taxon>
    </lineage>
</organism>
<keyword evidence="1" id="KW-0812">Transmembrane</keyword>
<comment type="caution">
    <text evidence="2">The sequence shown here is derived from an EMBL/GenBank/DDBJ whole genome shotgun (WGS) entry which is preliminary data.</text>
</comment>
<proteinExistence type="predicted"/>
<dbReference type="AlphaFoldDB" id="A0A1F5TRY9"/>
<evidence type="ECO:0000256" key="1">
    <source>
        <dbReference type="SAM" id="Phobius"/>
    </source>
</evidence>